<reference evidence="2" key="1">
    <citation type="submission" date="2017-06" db="EMBL/GenBank/DDBJ databases">
        <title>Genome analysis of Fimbriiglobus ruber SP5, the first member of the order Planctomycetales with confirmed chitinolytic capability.</title>
        <authorList>
            <person name="Ravin N.V."/>
            <person name="Rakitin A.L."/>
            <person name="Ivanova A.A."/>
            <person name="Beletsky A.V."/>
            <person name="Kulichevskaya I.S."/>
            <person name="Mardanov A.V."/>
            <person name="Dedysh S.N."/>
        </authorList>
    </citation>
    <scope>NUCLEOTIDE SEQUENCE [LARGE SCALE GENOMIC DNA]</scope>
    <source>
        <strain evidence="2">SP5</strain>
    </source>
</reference>
<evidence type="ECO:0000313" key="1">
    <source>
        <dbReference type="EMBL" id="OWK40360.1"/>
    </source>
</evidence>
<dbReference type="EMBL" id="NIDE01000008">
    <property type="protein sequence ID" value="OWK40360.1"/>
    <property type="molecule type" value="Genomic_DNA"/>
</dbReference>
<proteinExistence type="predicted"/>
<name>A0A225DFP2_9BACT</name>
<sequence length="87" mass="8703">MAQADRRLPAAPAAAPVVDPILPGATTVGRVARAVGIVGRVVLGPLVTTGGQGLVETIDGPAVRKAVPRGVRPVAEVRPAWKPGSIG</sequence>
<evidence type="ECO:0000313" key="2">
    <source>
        <dbReference type="Proteomes" id="UP000214646"/>
    </source>
</evidence>
<dbReference type="Proteomes" id="UP000214646">
    <property type="component" value="Unassembled WGS sequence"/>
</dbReference>
<keyword evidence="2" id="KW-1185">Reference proteome</keyword>
<comment type="caution">
    <text evidence="1">The sequence shown here is derived from an EMBL/GenBank/DDBJ whole genome shotgun (WGS) entry which is preliminary data.</text>
</comment>
<protein>
    <submittedName>
        <fullName evidence="1">Uncharacterized protein</fullName>
    </submittedName>
</protein>
<accession>A0A225DFP2</accession>
<organism evidence="1 2">
    <name type="scientific">Fimbriiglobus ruber</name>
    <dbReference type="NCBI Taxonomy" id="1908690"/>
    <lineage>
        <taxon>Bacteria</taxon>
        <taxon>Pseudomonadati</taxon>
        <taxon>Planctomycetota</taxon>
        <taxon>Planctomycetia</taxon>
        <taxon>Gemmatales</taxon>
        <taxon>Gemmataceae</taxon>
        <taxon>Fimbriiglobus</taxon>
    </lineage>
</organism>
<dbReference type="AlphaFoldDB" id="A0A225DFP2"/>
<gene>
    <name evidence="1" type="ORF">FRUB_05279</name>
</gene>